<accession>A0A3Y0NYH2</accession>
<dbReference type="RefSeq" id="WP_052895292.1">
    <property type="nucleotide sequence ID" value="NZ_JBBHBX010000029.1"/>
</dbReference>
<gene>
    <name evidence="1" type="ORF">DTU87_24775</name>
</gene>
<dbReference type="AlphaFoldDB" id="A0A3Y0NYH2"/>
<evidence type="ECO:0000313" key="1">
    <source>
        <dbReference type="EMBL" id="ECG1493600.1"/>
    </source>
</evidence>
<name>A0A3Y0NYH2_SALET</name>
<dbReference type="Pfam" id="PF13730">
    <property type="entry name" value="HTH_36"/>
    <property type="match status" value="1"/>
</dbReference>
<proteinExistence type="predicted"/>
<protein>
    <submittedName>
        <fullName evidence="1">Helix-turn-helix domain-containing protein</fullName>
    </submittedName>
</protein>
<dbReference type="InterPro" id="IPR036390">
    <property type="entry name" value="WH_DNA-bd_sf"/>
</dbReference>
<sequence length="204" mass="22682">MSTKNAQKEQKKESLITTHWGDDATIHGWTAIPNSLLMLQGDLGIGSTEMCILLNILMHQWPESGESISFPSIGTIASRIGVSKRTIQRGVSNLEALGILTRYQSTRNDPLTNGANIFDSTPLKEYLNKKAKGITISNSNKKKERKKTGITPNIKLPRICPKCLKTKATSHEEIVKFFGVRKTMAGEIINSYCKECRASEKDLF</sequence>
<dbReference type="EMBL" id="AAINLI010000051">
    <property type="protein sequence ID" value="ECG1493600.1"/>
    <property type="molecule type" value="Genomic_DNA"/>
</dbReference>
<organism evidence="1">
    <name type="scientific">Salmonella enterica I</name>
    <dbReference type="NCBI Taxonomy" id="59201"/>
    <lineage>
        <taxon>Bacteria</taxon>
        <taxon>Pseudomonadati</taxon>
        <taxon>Pseudomonadota</taxon>
        <taxon>Gammaproteobacteria</taxon>
        <taxon>Enterobacterales</taxon>
        <taxon>Enterobacteriaceae</taxon>
        <taxon>Salmonella</taxon>
    </lineage>
</organism>
<comment type="caution">
    <text evidence="1">The sequence shown here is derived from an EMBL/GenBank/DDBJ whole genome shotgun (WGS) entry which is preliminary data.</text>
</comment>
<dbReference type="InterPro" id="IPR036388">
    <property type="entry name" value="WH-like_DNA-bd_sf"/>
</dbReference>
<dbReference type="SUPFAM" id="SSF46785">
    <property type="entry name" value="Winged helix' DNA-binding domain"/>
    <property type="match status" value="1"/>
</dbReference>
<reference evidence="1" key="1">
    <citation type="submission" date="2018-07" db="EMBL/GenBank/DDBJ databases">
        <authorList>
            <person name="Ashton P.M."/>
            <person name="Dallman T."/>
            <person name="Nair S."/>
            <person name="De Pinna E."/>
            <person name="Peters T."/>
            <person name="Grant K."/>
        </authorList>
    </citation>
    <scope>NUCLEOTIDE SEQUENCE</scope>
    <source>
        <strain evidence="1">492489</strain>
    </source>
</reference>
<dbReference type="Gene3D" id="1.10.10.10">
    <property type="entry name" value="Winged helix-like DNA-binding domain superfamily/Winged helix DNA-binding domain"/>
    <property type="match status" value="1"/>
</dbReference>